<dbReference type="AlphaFoldDB" id="F8JZH6"/>
<keyword evidence="3" id="KW-1003">Cell membrane</keyword>
<dbReference type="InterPro" id="IPR036259">
    <property type="entry name" value="MFS_trans_sf"/>
</dbReference>
<dbReference type="PRINTS" id="PR01036">
    <property type="entry name" value="TCRTETB"/>
</dbReference>
<evidence type="ECO:0000256" key="3">
    <source>
        <dbReference type="ARBA" id="ARBA00022475"/>
    </source>
</evidence>
<evidence type="ECO:0000256" key="2">
    <source>
        <dbReference type="ARBA" id="ARBA00022448"/>
    </source>
</evidence>
<feature type="transmembrane region" description="Helical" evidence="9">
    <location>
        <begin position="223"/>
        <end position="240"/>
    </location>
</feature>
<feature type="transmembrane region" description="Helical" evidence="9">
    <location>
        <begin position="129"/>
        <end position="148"/>
    </location>
</feature>
<dbReference type="Proteomes" id="UP000007842">
    <property type="component" value="Chromosome"/>
</dbReference>
<dbReference type="InterPro" id="IPR011701">
    <property type="entry name" value="MFS"/>
</dbReference>
<accession>F8JZH6</accession>
<keyword evidence="5 9" id="KW-1133">Transmembrane helix</keyword>
<dbReference type="KEGG" id="scy:SCATT_49070"/>
<dbReference type="PANTHER" id="PTHR42718">
    <property type="entry name" value="MAJOR FACILITATOR SUPERFAMILY MULTIDRUG TRANSPORTER MFSC"/>
    <property type="match status" value="1"/>
</dbReference>
<feature type="transmembrane region" description="Helical" evidence="9">
    <location>
        <begin position="79"/>
        <end position="99"/>
    </location>
</feature>
<feature type="transmembrane region" description="Helical" evidence="9">
    <location>
        <begin position="396"/>
        <end position="414"/>
    </location>
</feature>
<evidence type="ECO:0000256" key="5">
    <source>
        <dbReference type="ARBA" id="ARBA00022989"/>
    </source>
</evidence>
<dbReference type="GO" id="GO:0046677">
    <property type="term" value="P:response to antibiotic"/>
    <property type="evidence" value="ECO:0007669"/>
    <property type="project" value="UniProtKB-KW"/>
</dbReference>
<sequence>MRKWWPLVAVCLGTFMLLLDVTIVTVALPEMASGLHASLDGLQWVVDVYALALAALLLGAGATADAIGRRRVYTAGTVVFAAASLACGLSGSAGMLVAMRALQGVGGAAMFATTLSLLGAAYQGRERGVAFGVWGAVSGAAAALGPVLGGVLTEDLGWRWIFFVNLPVSVAAVALTLRVVTESRGAAGRRVDVAGTAAWTLFAGTATYAVIRADAIGWGSARTLGVLAVAVVALAAFWLAERRAEHPLLDPRLFRSASFTAVMVAAFALNAAAFGLLPYTSIWLQTVLGFSPLAGGLVLVPLAGASFVVAAVGGRLLHGVPVRLTVGCGLLLIAAGAAGQAWLGAGSGWFAPTPGLLVTGAGVGLVTPSLSQAALASVPPHRAGMAGGAVNTFRQLGYALGVALFGALATSRMAHGLTGHVPDPHGASRALAGGGAPRLLAHVPAAHRAAAGHVLRAAFTSGLDAAAWAAAGVGLVAGALVLWLVRPGAPSPVAGSGGGVPRPVAAGAGADR</sequence>
<dbReference type="PROSITE" id="PS50850">
    <property type="entry name" value="MFS"/>
    <property type="match status" value="1"/>
</dbReference>
<feature type="transmembrane region" description="Helical" evidence="9">
    <location>
        <begin position="160"/>
        <end position="181"/>
    </location>
</feature>
<dbReference type="GO" id="GO:0022857">
    <property type="term" value="F:transmembrane transporter activity"/>
    <property type="evidence" value="ECO:0007669"/>
    <property type="project" value="InterPro"/>
</dbReference>
<evidence type="ECO:0000256" key="1">
    <source>
        <dbReference type="ARBA" id="ARBA00004651"/>
    </source>
</evidence>
<reference evidence="12" key="1">
    <citation type="submission" date="2011-12" db="EMBL/GenBank/DDBJ databases">
        <title>Complete genome sequence of Streptomyces cattleya strain DSM 46488.</title>
        <authorList>
            <person name="Ou H.-Y."/>
            <person name="Li P."/>
            <person name="Zhao C."/>
            <person name="O'Hagan D."/>
            <person name="Deng Z."/>
        </authorList>
    </citation>
    <scope>NUCLEOTIDE SEQUENCE [LARGE SCALE GENOMIC DNA]</scope>
    <source>
        <strain evidence="12">ATCC 35852 / DSM 46488 / JCM 4925 / NBRC 14057 / NRRL 8057</strain>
    </source>
</reference>
<dbReference type="PANTHER" id="PTHR42718:SF49">
    <property type="entry name" value="EXPORT PROTEIN"/>
    <property type="match status" value="1"/>
</dbReference>
<dbReference type="Gene3D" id="1.20.1720.10">
    <property type="entry name" value="Multidrug resistance protein D"/>
    <property type="match status" value="2"/>
</dbReference>
<evidence type="ECO:0000256" key="8">
    <source>
        <dbReference type="SAM" id="MobiDB-lite"/>
    </source>
</evidence>
<dbReference type="InterPro" id="IPR005829">
    <property type="entry name" value="Sugar_transporter_CS"/>
</dbReference>
<dbReference type="eggNOG" id="COG0477">
    <property type="taxonomic scope" value="Bacteria"/>
</dbReference>
<dbReference type="GO" id="GO:0005886">
    <property type="term" value="C:plasma membrane"/>
    <property type="evidence" value="ECO:0007669"/>
    <property type="project" value="UniProtKB-SubCell"/>
</dbReference>
<feature type="transmembrane region" description="Helical" evidence="9">
    <location>
        <begin position="355"/>
        <end position="375"/>
    </location>
</feature>
<dbReference type="EMBL" id="CP003219">
    <property type="protein sequence ID" value="AEW97278.1"/>
    <property type="molecule type" value="Genomic_DNA"/>
</dbReference>
<organism evidence="11 12">
    <name type="scientific">Streptantibioticus cattleyicolor (strain ATCC 35852 / DSM 46488 / JCM 4925 / NBRC 14057 / NRRL 8057)</name>
    <name type="common">Streptomyces cattleya</name>
    <dbReference type="NCBI Taxonomy" id="1003195"/>
    <lineage>
        <taxon>Bacteria</taxon>
        <taxon>Bacillati</taxon>
        <taxon>Actinomycetota</taxon>
        <taxon>Actinomycetes</taxon>
        <taxon>Kitasatosporales</taxon>
        <taxon>Streptomycetaceae</taxon>
        <taxon>Streptantibioticus</taxon>
    </lineage>
</organism>
<evidence type="ECO:0000256" key="6">
    <source>
        <dbReference type="ARBA" id="ARBA00023136"/>
    </source>
</evidence>
<dbReference type="PATRIC" id="fig|1003195.11.peg.6340"/>
<dbReference type="Pfam" id="PF07690">
    <property type="entry name" value="MFS_1"/>
    <property type="match status" value="1"/>
</dbReference>
<feature type="transmembrane region" description="Helical" evidence="9">
    <location>
        <begin position="290"/>
        <end position="312"/>
    </location>
</feature>
<dbReference type="KEGG" id="sct:SCAT_4911"/>
<accession>G8WXX7</accession>
<feature type="transmembrane region" description="Helical" evidence="9">
    <location>
        <begin position="105"/>
        <end position="122"/>
    </location>
</feature>
<protein>
    <submittedName>
        <fullName evidence="11">Integral membrane efflux protein</fullName>
    </submittedName>
</protein>
<feature type="transmembrane region" description="Helical" evidence="9">
    <location>
        <begin position="465"/>
        <end position="485"/>
    </location>
</feature>
<feature type="region of interest" description="Disordered" evidence="8">
    <location>
        <begin position="493"/>
        <end position="512"/>
    </location>
</feature>
<evidence type="ECO:0000256" key="4">
    <source>
        <dbReference type="ARBA" id="ARBA00022692"/>
    </source>
</evidence>
<keyword evidence="7" id="KW-0046">Antibiotic resistance</keyword>
<proteinExistence type="predicted"/>
<evidence type="ECO:0000313" key="12">
    <source>
        <dbReference type="Proteomes" id="UP000007842"/>
    </source>
</evidence>
<evidence type="ECO:0000256" key="9">
    <source>
        <dbReference type="SAM" id="Phobius"/>
    </source>
</evidence>
<feature type="compositionally biased region" description="Low complexity" evidence="8">
    <location>
        <begin position="501"/>
        <end position="512"/>
    </location>
</feature>
<feature type="transmembrane region" description="Helical" evidence="9">
    <location>
        <begin position="48"/>
        <end position="67"/>
    </location>
</feature>
<keyword evidence="4 9" id="KW-0812">Transmembrane</keyword>
<feature type="transmembrane region" description="Helical" evidence="9">
    <location>
        <begin position="7"/>
        <end position="28"/>
    </location>
</feature>
<dbReference type="InterPro" id="IPR004638">
    <property type="entry name" value="EmrB-like"/>
</dbReference>
<evidence type="ECO:0000256" key="7">
    <source>
        <dbReference type="ARBA" id="ARBA00023251"/>
    </source>
</evidence>
<evidence type="ECO:0000313" key="11">
    <source>
        <dbReference type="EMBL" id="AEW97278.1"/>
    </source>
</evidence>
<dbReference type="RefSeq" id="WP_014145614.1">
    <property type="nucleotide sequence ID" value="NC_016111.1"/>
</dbReference>
<keyword evidence="12" id="KW-1185">Reference proteome</keyword>
<dbReference type="PROSITE" id="PS00216">
    <property type="entry name" value="SUGAR_TRANSPORT_1"/>
    <property type="match status" value="1"/>
</dbReference>
<feature type="transmembrane region" description="Helical" evidence="9">
    <location>
        <begin position="324"/>
        <end position="343"/>
    </location>
</feature>
<gene>
    <name evidence="11" type="ordered locus">SCATT_49070</name>
</gene>
<name>F8JZH6_STREN</name>
<dbReference type="SUPFAM" id="SSF103473">
    <property type="entry name" value="MFS general substrate transporter"/>
    <property type="match status" value="1"/>
</dbReference>
<keyword evidence="2" id="KW-0813">Transport</keyword>
<dbReference type="CDD" id="cd17321">
    <property type="entry name" value="MFS_MMR_MDR_like"/>
    <property type="match status" value="1"/>
</dbReference>
<dbReference type="HOGENOM" id="CLU_000960_28_2_11"/>
<dbReference type="NCBIfam" id="TIGR00711">
    <property type="entry name" value="efflux_EmrB"/>
    <property type="match status" value="1"/>
</dbReference>
<dbReference type="InterPro" id="IPR020846">
    <property type="entry name" value="MFS_dom"/>
</dbReference>
<feature type="transmembrane region" description="Helical" evidence="9">
    <location>
        <begin position="261"/>
        <end position="284"/>
    </location>
</feature>
<comment type="subcellular location">
    <subcellularLocation>
        <location evidence="1">Cell membrane</location>
        <topology evidence="1">Multi-pass membrane protein</topology>
    </subcellularLocation>
</comment>
<dbReference type="OrthoDB" id="9781469at2"/>
<keyword evidence="6 9" id="KW-0472">Membrane</keyword>
<feature type="domain" description="Major facilitator superfamily (MFS) profile" evidence="10">
    <location>
        <begin position="6"/>
        <end position="490"/>
    </location>
</feature>
<feature type="transmembrane region" description="Helical" evidence="9">
    <location>
        <begin position="193"/>
        <end position="211"/>
    </location>
</feature>
<evidence type="ECO:0000259" key="10">
    <source>
        <dbReference type="PROSITE" id="PS50850"/>
    </source>
</evidence>